<evidence type="ECO:0000313" key="2">
    <source>
        <dbReference type="Proteomes" id="UP000184406"/>
    </source>
</evidence>
<evidence type="ECO:0000313" key="1">
    <source>
        <dbReference type="EMBL" id="SHE64454.1"/>
    </source>
</evidence>
<organism evidence="1 2">
    <name type="scientific">Arenibacter palladensis</name>
    <dbReference type="NCBI Taxonomy" id="237373"/>
    <lineage>
        <taxon>Bacteria</taxon>
        <taxon>Pseudomonadati</taxon>
        <taxon>Bacteroidota</taxon>
        <taxon>Flavobacteriia</taxon>
        <taxon>Flavobacteriales</taxon>
        <taxon>Flavobacteriaceae</taxon>
        <taxon>Arenibacter</taxon>
    </lineage>
</organism>
<sequence>MNYLMLFVGLSFFIYKIILVRGVIEGSSINFNCENRY</sequence>
<protein>
    <submittedName>
        <fullName evidence="1">Uncharacterized protein</fullName>
    </submittedName>
</protein>
<dbReference type="Proteomes" id="UP000184406">
    <property type="component" value="Unassembled WGS sequence"/>
</dbReference>
<reference evidence="2" key="1">
    <citation type="submission" date="2016-11" db="EMBL/GenBank/DDBJ databases">
        <authorList>
            <person name="Varghese N."/>
            <person name="Submissions S."/>
        </authorList>
    </citation>
    <scope>NUCLEOTIDE SEQUENCE [LARGE SCALE GENOMIC DNA]</scope>
    <source>
        <strain evidence="2">DSM 17539</strain>
    </source>
</reference>
<keyword evidence="2" id="KW-1185">Reference proteome</keyword>
<proteinExistence type="predicted"/>
<gene>
    <name evidence="1" type="ORF">SAMN03080594_101856</name>
</gene>
<accession>A0A1M4V652</accession>
<dbReference type="AlphaFoldDB" id="A0A1M4V652"/>
<dbReference type="EMBL" id="FQUX01000001">
    <property type="protein sequence ID" value="SHE64454.1"/>
    <property type="molecule type" value="Genomic_DNA"/>
</dbReference>
<name>A0A1M4V652_9FLAO</name>